<dbReference type="Pfam" id="PF14602">
    <property type="entry name" value="Hexapep_2"/>
    <property type="match status" value="2"/>
</dbReference>
<reference evidence="2" key="1">
    <citation type="submission" date="2021-01" db="EMBL/GenBank/DDBJ databases">
        <authorList>
            <person name="Corre E."/>
            <person name="Pelletier E."/>
            <person name="Niang G."/>
            <person name="Scheremetjew M."/>
            <person name="Finn R."/>
            <person name="Kale V."/>
            <person name="Holt S."/>
            <person name="Cochrane G."/>
            <person name="Meng A."/>
            <person name="Brown T."/>
            <person name="Cohen L."/>
        </authorList>
    </citation>
    <scope>NUCLEOTIDE SEQUENCE</scope>
    <source>
        <strain evidence="2">MM31A-1</strain>
    </source>
</reference>
<dbReference type="EMBL" id="HBIO01000855">
    <property type="protein sequence ID" value="CAE0455777.1"/>
    <property type="molecule type" value="Transcribed_RNA"/>
</dbReference>
<protein>
    <recommendedName>
        <fullName evidence="3">Gamma carbonic anhydrase</fullName>
    </recommendedName>
</protein>
<dbReference type="SUPFAM" id="SSF51161">
    <property type="entry name" value="Trimeric LpxA-like enzymes"/>
    <property type="match status" value="1"/>
</dbReference>
<dbReference type="Gene3D" id="2.160.10.10">
    <property type="entry name" value="Hexapeptide repeat proteins"/>
    <property type="match status" value="1"/>
</dbReference>
<dbReference type="InterPro" id="IPR001451">
    <property type="entry name" value="Hexapep"/>
</dbReference>
<accession>A0A7S3PU82</accession>
<sequence length="277" mass="29263">MASLGAKATVAISNAARNFGKALDSMGASMEVAKYTERLVPSTRFVAVNSIAPTVSSAASFVAPSANLIGDVTLDSNSSVWYGATIRADGNKVTIGENTNIGDRAVVHIAKIQGDFPTMIGNGVTVKAGAIVHAATLKDNSIVGTGAQILDGSVVGSNSIVEAGAIVSPGTKVPDGEVWSGSPAKMLRKVTKEDIESITNIAEDMAELAALHAEECDKDYEQLAKDEEDYEDRMGRAEDYWQRDNKDRDDDILGQGAPGRIFDNTLTNPEEGLKMKK</sequence>
<feature type="region of interest" description="Disordered" evidence="1">
    <location>
        <begin position="226"/>
        <end position="277"/>
    </location>
</feature>
<dbReference type="InterPro" id="IPR050484">
    <property type="entry name" value="Transf_Hexapept/Carb_Anhydrase"/>
</dbReference>
<gene>
    <name evidence="2" type="ORF">CDEB00056_LOCUS618</name>
</gene>
<name>A0A7S3PU82_9STRA</name>
<evidence type="ECO:0008006" key="3">
    <source>
        <dbReference type="Google" id="ProtNLM"/>
    </source>
</evidence>
<dbReference type="PANTHER" id="PTHR13061:SF29">
    <property type="entry name" value="GAMMA CARBONIC ANHYDRASE-LIKE 1, MITOCHONDRIAL-RELATED"/>
    <property type="match status" value="1"/>
</dbReference>
<dbReference type="PANTHER" id="PTHR13061">
    <property type="entry name" value="DYNACTIN SUBUNIT P25"/>
    <property type="match status" value="1"/>
</dbReference>
<organism evidence="2">
    <name type="scientific">Chaetoceros debilis</name>
    <dbReference type="NCBI Taxonomy" id="122233"/>
    <lineage>
        <taxon>Eukaryota</taxon>
        <taxon>Sar</taxon>
        <taxon>Stramenopiles</taxon>
        <taxon>Ochrophyta</taxon>
        <taxon>Bacillariophyta</taxon>
        <taxon>Coscinodiscophyceae</taxon>
        <taxon>Chaetocerotophycidae</taxon>
        <taxon>Chaetocerotales</taxon>
        <taxon>Chaetocerotaceae</taxon>
        <taxon>Chaetoceros</taxon>
    </lineage>
</organism>
<evidence type="ECO:0000256" key="1">
    <source>
        <dbReference type="SAM" id="MobiDB-lite"/>
    </source>
</evidence>
<dbReference type="InterPro" id="IPR047324">
    <property type="entry name" value="LbH_gamma_CA-like"/>
</dbReference>
<dbReference type="InterPro" id="IPR011004">
    <property type="entry name" value="Trimer_LpxA-like_sf"/>
</dbReference>
<dbReference type="CDD" id="cd04645">
    <property type="entry name" value="LbH_gamma_CA_like"/>
    <property type="match status" value="1"/>
</dbReference>
<dbReference type="AlphaFoldDB" id="A0A7S3PU82"/>
<feature type="compositionally biased region" description="Basic and acidic residues" evidence="1">
    <location>
        <begin position="232"/>
        <end position="251"/>
    </location>
</feature>
<evidence type="ECO:0000313" key="2">
    <source>
        <dbReference type="EMBL" id="CAE0455777.1"/>
    </source>
</evidence>
<proteinExistence type="predicted"/>